<dbReference type="Pfam" id="PF13387">
    <property type="entry name" value="Lnb_N"/>
    <property type="match status" value="1"/>
</dbReference>
<dbReference type="RefSeq" id="WP_129254360.1">
    <property type="nucleotide sequence ID" value="NZ_SAXA01000007.1"/>
</dbReference>
<proteinExistence type="predicted"/>
<dbReference type="Pfam" id="PF25221">
    <property type="entry name" value="5TMH_Lnb"/>
    <property type="match status" value="1"/>
</dbReference>
<feature type="transmembrane region" description="Helical" evidence="1">
    <location>
        <begin position="371"/>
        <end position="389"/>
    </location>
</feature>
<reference evidence="4 5" key="1">
    <citation type="submission" date="2019-01" db="EMBL/GenBank/DDBJ databases">
        <title>Ancylomarina salipaludis sp. nov., isolated from a salt marsh.</title>
        <authorList>
            <person name="Yoon J.-H."/>
        </authorList>
    </citation>
    <scope>NUCLEOTIDE SEQUENCE [LARGE SCALE GENOMIC DNA]</scope>
    <source>
        <strain evidence="4 5">SHSM-M15</strain>
    </source>
</reference>
<organism evidence="4 5">
    <name type="scientific">Ancylomarina salipaludis</name>
    <dbReference type="NCBI Taxonomy" id="2501299"/>
    <lineage>
        <taxon>Bacteria</taxon>
        <taxon>Pseudomonadati</taxon>
        <taxon>Bacteroidota</taxon>
        <taxon>Bacteroidia</taxon>
        <taxon>Marinilabiliales</taxon>
        <taxon>Marinifilaceae</taxon>
        <taxon>Ancylomarina</taxon>
    </lineage>
</organism>
<dbReference type="InterPro" id="IPR025178">
    <property type="entry name" value="Lnb_N"/>
</dbReference>
<accession>A0A4Q1JLH8</accession>
<evidence type="ECO:0000313" key="4">
    <source>
        <dbReference type="EMBL" id="RXQ94432.1"/>
    </source>
</evidence>
<dbReference type="Proteomes" id="UP000289703">
    <property type="component" value="Unassembled WGS sequence"/>
</dbReference>
<feature type="transmembrane region" description="Helical" evidence="1">
    <location>
        <begin position="256"/>
        <end position="274"/>
    </location>
</feature>
<feature type="transmembrane region" description="Helical" evidence="1">
    <location>
        <begin position="321"/>
        <end position="336"/>
    </location>
</feature>
<feature type="transmembrane region" description="Helical" evidence="1">
    <location>
        <begin position="286"/>
        <end position="309"/>
    </location>
</feature>
<dbReference type="AlphaFoldDB" id="A0A4Q1JLH8"/>
<dbReference type="OrthoDB" id="319167at2"/>
<keyword evidence="1" id="KW-0472">Membrane</keyword>
<feature type="domain" description="Lnb-like transmembrane" evidence="3">
    <location>
        <begin position="255"/>
        <end position="388"/>
    </location>
</feature>
<evidence type="ECO:0000313" key="5">
    <source>
        <dbReference type="Proteomes" id="UP000289703"/>
    </source>
</evidence>
<dbReference type="InterPro" id="IPR057436">
    <property type="entry name" value="5TMH_Lnb"/>
</dbReference>
<protein>
    <submittedName>
        <fullName evidence="4">DUF4105 domain-containing protein</fullName>
    </submittedName>
</protein>
<evidence type="ECO:0000256" key="1">
    <source>
        <dbReference type="SAM" id="Phobius"/>
    </source>
</evidence>
<evidence type="ECO:0000259" key="2">
    <source>
        <dbReference type="Pfam" id="PF13387"/>
    </source>
</evidence>
<sequence>MRHLFILFFLTLLFVNPTSKLLAQENADKTKISILTCSPGLELYSLFGHSAIRVQDPERRMDVVFNYGNFDFNTPNFYVKFIRGKLKYNLTANHFRDFKAAYKRDKRSVVEQELNLDSISKQKLIHALWENYRPENRYYSYDFLFNNCSTLIRDILPREASSKIEFENPNQESNRSFRDLLNLYLKQTPWIYTGIHLVLSQPCDAKATNYKEMFLPDMLKAGFDHCQITVDNQTNKLVRKENIILSETAVQPKTAWYLHPTFIFGLIAFIGLMLTLSSVKNKKRFVLLDVLVFGSTSLLGIVILFLWFFTDHQAMGPNWNILWALPIHLPLLPVLFKKNRPTWIKNYFKYHSIFLLIFIAAWPILPQSLPYTILPFVVLILIRSIFNATRS</sequence>
<keyword evidence="5" id="KW-1185">Reference proteome</keyword>
<dbReference type="EMBL" id="SAXA01000007">
    <property type="protein sequence ID" value="RXQ94432.1"/>
    <property type="molecule type" value="Genomic_DNA"/>
</dbReference>
<feature type="transmembrane region" description="Helical" evidence="1">
    <location>
        <begin position="348"/>
        <end position="365"/>
    </location>
</feature>
<evidence type="ECO:0000259" key="3">
    <source>
        <dbReference type="Pfam" id="PF25221"/>
    </source>
</evidence>
<name>A0A4Q1JLH8_9BACT</name>
<keyword evidence="1" id="KW-1133">Transmembrane helix</keyword>
<gene>
    <name evidence="4" type="ORF">EO244_09110</name>
</gene>
<comment type="caution">
    <text evidence="4">The sequence shown here is derived from an EMBL/GenBank/DDBJ whole genome shotgun (WGS) entry which is preliminary data.</text>
</comment>
<keyword evidence="1" id="KW-0812">Transmembrane</keyword>
<feature type="domain" description="Lnb N-terminal periplasmic" evidence="2">
    <location>
        <begin position="22"/>
        <end position="167"/>
    </location>
</feature>